<evidence type="ECO:0000259" key="6">
    <source>
        <dbReference type="Pfam" id="PF09468"/>
    </source>
</evidence>
<dbReference type="InterPro" id="IPR040456">
    <property type="entry name" value="RNase_H2_suB"/>
</dbReference>
<reference evidence="9" key="1">
    <citation type="submission" date="2018-06" db="EMBL/GenBank/DDBJ databases">
        <authorList>
            <person name="Guldener U."/>
        </authorList>
    </citation>
    <scope>NUCLEOTIDE SEQUENCE [LARGE SCALE GENOMIC DNA]</scope>
    <source>
        <strain evidence="9">UTAD17</strain>
    </source>
</reference>
<dbReference type="Pfam" id="PF09468">
    <property type="entry name" value="RNase_H2-Ydr279"/>
    <property type="match status" value="1"/>
</dbReference>
<feature type="domain" description="Ribonuclease H2 subunit B wHTH" evidence="6">
    <location>
        <begin position="120"/>
        <end position="269"/>
    </location>
</feature>
<name>A0A376B353_9ASCO</name>
<dbReference type="GO" id="GO:0005654">
    <property type="term" value="C:nucleoplasm"/>
    <property type="evidence" value="ECO:0007669"/>
    <property type="project" value="TreeGrafter"/>
</dbReference>
<feature type="domain" description="Rnh202 triple barrel" evidence="7">
    <location>
        <begin position="19"/>
        <end position="117"/>
    </location>
</feature>
<comment type="subcellular location">
    <subcellularLocation>
        <location evidence="1">Nucleus</location>
    </subcellularLocation>
</comment>
<keyword evidence="3" id="KW-0539">Nucleus</keyword>
<dbReference type="GO" id="GO:0032299">
    <property type="term" value="C:ribonuclease H2 complex"/>
    <property type="evidence" value="ECO:0007669"/>
    <property type="project" value="InterPro"/>
</dbReference>
<dbReference type="EMBL" id="UFAJ01000092">
    <property type="protein sequence ID" value="SSD59107.1"/>
    <property type="molecule type" value="Genomic_DNA"/>
</dbReference>
<protein>
    <recommendedName>
        <fullName evidence="2">Ribonuclease H2 subunit B</fullName>
    </recommendedName>
    <alternativeName>
        <fullName evidence="5">Ribonuclease HI subunit B</fullName>
    </alternativeName>
</protein>
<evidence type="ECO:0000313" key="9">
    <source>
        <dbReference type="Proteomes" id="UP000262825"/>
    </source>
</evidence>
<dbReference type="PANTHER" id="PTHR13383:SF11">
    <property type="entry name" value="RIBONUCLEASE H2 SUBUNIT B"/>
    <property type="match status" value="1"/>
</dbReference>
<accession>A0A376B353</accession>
<evidence type="ECO:0000259" key="7">
    <source>
        <dbReference type="Pfam" id="PF17745"/>
    </source>
</evidence>
<sequence>MSVSQKQIWYLPCVQNNDEEISLTFFELPHPSNIENKSPIQIILDNKNNKCYEIKRQQFSKNCRYNENKDLEKYHYSKNKKTGEDIPIKSTILYNINDVSKGEIFCQGTFKYSIKYDITFSLIGAFTKLNKFTEAKTEKQYTDYKHNSQIVAKKEPMFQELDEIHAILTNHHKNWSKIPREMLLQSLKKISDVVVEGGDDYFKITVSKIVEWLLALVDKISNNFPQSLGNEFFSSNKSTMPSDIIKHGKKVHSLNLLISLIPLSIYQVLLDTKSVSESWTLYNDYLSAQELEKRETRALLEKVMHPDVGGCNFNNTYNETNSSKKLLVKRKNSKPSVEKGKGAIDNFFKRK</sequence>
<dbReference type="GO" id="GO:0006401">
    <property type="term" value="P:RNA catabolic process"/>
    <property type="evidence" value="ECO:0007669"/>
    <property type="project" value="TreeGrafter"/>
</dbReference>
<evidence type="ECO:0000256" key="5">
    <source>
        <dbReference type="ARBA" id="ARBA00033464"/>
    </source>
</evidence>
<organism evidence="8 9">
    <name type="scientific">Saccharomycodes ludwigii</name>
    <dbReference type="NCBI Taxonomy" id="36035"/>
    <lineage>
        <taxon>Eukaryota</taxon>
        <taxon>Fungi</taxon>
        <taxon>Dikarya</taxon>
        <taxon>Ascomycota</taxon>
        <taxon>Saccharomycotina</taxon>
        <taxon>Saccharomycetes</taxon>
        <taxon>Saccharomycodales</taxon>
        <taxon>Saccharomycodaceae</taxon>
        <taxon>Saccharomycodes</taxon>
    </lineage>
</organism>
<proteinExistence type="predicted"/>
<dbReference type="Pfam" id="PF17745">
    <property type="entry name" value="Ydr279_N"/>
    <property type="match status" value="1"/>
</dbReference>
<dbReference type="PANTHER" id="PTHR13383">
    <property type="entry name" value="RIBONUCLEASE H2 SUBUNIT B"/>
    <property type="match status" value="1"/>
</dbReference>
<keyword evidence="9" id="KW-1185">Reference proteome</keyword>
<dbReference type="AlphaFoldDB" id="A0A376B353"/>
<evidence type="ECO:0000256" key="3">
    <source>
        <dbReference type="ARBA" id="ARBA00023242"/>
    </source>
</evidence>
<gene>
    <name evidence="8" type="ORF">SCODWIG_00868</name>
</gene>
<dbReference type="InterPro" id="IPR019024">
    <property type="entry name" value="RNase_H2_suB_wHTH"/>
</dbReference>
<evidence type="ECO:0000256" key="2">
    <source>
        <dbReference type="ARBA" id="ARBA00019062"/>
    </source>
</evidence>
<evidence type="ECO:0000256" key="1">
    <source>
        <dbReference type="ARBA" id="ARBA00004123"/>
    </source>
</evidence>
<comment type="function">
    <text evidence="4">Non catalytic subunit of RNase H2, an endonuclease that specifically degrades the RNA of RNA:DNA hybrids. Participates in DNA replication, possibly by mediating the removal of lagging-strand Okazaki fragment RNA primers during DNA replication. Mediates the excision of single ribonucleotides from DNA:RNA duplexes.</text>
</comment>
<evidence type="ECO:0000313" key="8">
    <source>
        <dbReference type="EMBL" id="SSD59107.1"/>
    </source>
</evidence>
<dbReference type="InterPro" id="IPR041195">
    <property type="entry name" value="Rnh202_N"/>
</dbReference>
<dbReference type="VEuPathDB" id="FungiDB:SCODWIG_00868"/>
<dbReference type="Gene3D" id="1.10.20.120">
    <property type="match status" value="1"/>
</dbReference>
<dbReference type="Proteomes" id="UP000262825">
    <property type="component" value="Unassembled WGS sequence"/>
</dbReference>
<evidence type="ECO:0000256" key="4">
    <source>
        <dbReference type="ARBA" id="ARBA00024778"/>
    </source>
</evidence>